<reference evidence="7 8" key="1">
    <citation type="submission" date="2019-08" db="EMBL/GenBank/DDBJ databases">
        <authorList>
            <person name="Dhanesh K."/>
            <person name="Kumar G."/>
            <person name="Sasikala C."/>
            <person name="Venkata Ramana C."/>
        </authorList>
    </citation>
    <scope>NUCLEOTIDE SEQUENCE [LARGE SCALE GENOMIC DNA]</scope>
    <source>
        <strain evidence="7 8">JC645</strain>
    </source>
</reference>
<dbReference type="InterPro" id="IPR011478">
    <property type="entry name" value="DUF1585"/>
</dbReference>
<dbReference type="InterPro" id="IPR013039">
    <property type="entry name" value="DUF1588"/>
</dbReference>
<proteinExistence type="predicted"/>
<dbReference type="InterPro" id="IPR013042">
    <property type="entry name" value="DUF1592"/>
</dbReference>
<evidence type="ECO:0000259" key="4">
    <source>
        <dbReference type="Pfam" id="PF07631"/>
    </source>
</evidence>
<feature type="domain" description="DUF1588" evidence="3">
    <location>
        <begin position="621"/>
        <end position="720"/>
    </location>
</feature>
<accession>A0A5M6DAN6</accession>
<name>A0A5M6DAN6_9BACT</name>
<sequence>MVAWIVLIGPQYMLFAEDTETQSADSTAQEDHTALATWQQTGLPLMQAYCVDCHNKDFQEGGLDLSPFETLDNLSAAEVQRVLEMVQFGAMPPADYDTPEIDERKQLVSALEATLYTSTCDARPKAGKVTVRRLNRAEYNHSIRDLFGLDLRPADAFPSDEVGAGFDNNGDVLSMSPMLIEKYIDAAETVSRQVLVDPDDLPELSRDVPGDQLPIFGKPAIGRFGGRFLAPEEFAWLDLDVPYEGEYRISVRGGTTSKEQPPMHVAIYDAQGVLKAFDQLDYYGGGGSSDSCRETIELTQGSHRLYFVPTDAEADLKVGETKFQQLDALTDEIVKETKAGLGKVNKPDDQIRWQDHPYMFRSLQVSGPRKHPASAYPPAQFQICPHTPPRRDDRYQEVAETAAKNLTPLMRRVFRSPVSDQDVEPYAALVQQATKEGKSFHRGMQIAVSALLVSPRFLFRVETPPSDTEPNEFGDVPLTPHQLATRLSYFLWSSTPDETLLKLADDDQLSVEQLGRQVDRMLKDPKADALASEFASQWLGLRNLTQHEADQERFPSFDDELKSSMARETRTFFLHVLRNNLPVSEFLTADYSFLDQRLAEHYGVNYQGEGFEKVSLSTTPRRGLLAHASILTLTSTPTRTSPVLRGKWILENVLGIKPPDPPAGVPDLDETAAADDNATLREQLELHRQSSTCASCHRVMDQLGFGLDDFDAVGMFRTKDAGKPIDASGALPDGRSFNGGAELGKMLGETETDALARTLVKRMLTFALGRELTPDDRCTVDEIVAKGKQNEYRLADIVSDIATCRQFRLQTITTP</sequence>
<feature type="domain" description="DUF1592" evidence="4">
    <location>
        <begin position="478"/>
        <end position="604"/>
    </location>
</feature>
<organism evidence="7 8">
    <name type="scientific">Roseiconus nitratireducens</name>
    <dbReference type="NCBI Taxonomy" id="2605748"/>
    <lineage>
        <taxon>Bacteria</taxon>
        <taxon>Pseudomonadati</taxon>
        <taxon>Planctomycetota</taxon>
        <taxon>Planctomycetia</taxon>
        <taxon>Pirellulales</taxon>
        <taxon>Pirellulaceae</taxon>
        <taxon>Roseiconus</taxon>
    </lineage>
</organism>
<dbReference type="Pfam" id="PF07627">
    <property type="entry name" value="PSCyt3"/>
    <property type="match status" value="1"/>
</dbReference>
<feature type="domain" description="DUF1587" evidence="2">
    <location>
        <begin position="132"/>
        <end position="195"/>
    </location>
</feature>
<keyword evidence="8" id="KW-1185">Reference proteome</keyword>
<evidence type="ECO:0000259" key="1">
    <source>
        <dbReference type="Pfam" id="PF07624"/>
    </source>
</evidence>
<dbReference type="EMBL" id="VWOX01000004">
    <property type="protein sequence ID" value="KAA5544634.1"/>
    <property type="molecule type" value="Genomic_DNA"/>
</dbReference>
<evidence type="ECO:0000259" key="3">
    <source>
        <dbReference type="Pfam" id="PF07627"/>
    </source>
</evidence>
<dbReference type="Pfam" id="PF07624">
    <property type="entry name" value="PSD2"/>
    <property type="match status" value="1"/>
</dbReference>
<dbReference type="InterPro" id="IPR013036">
    <property type="entry name" value="DUF1587"/>
</dbReference>
<gene>
    <name evidence="7" type="ORF">FYK55_10010</name>
</gene>
<evidence type="ECO:0000313" key="8">
    <source>
        <dbReference type="Proteomes" id="UP000324479"/>
    </source>
</evidence>
<feature type="domain" description="Cytochrome C Planctomycete-type" evidence="5">
    <location>
        <begin position="50"/>
        <end position="95"/>
    </location>
</feature>
<dbReference type="Pfam" id="PF07626">
    <property type="entry name" value="PSD3"/>
    <property type="match status" value="1"/>
</dbReference>
<dbReference type="Pfam" id="PF07635">
    <property type="entry name" value="PSCyt1"/>
    <property type="match status" value="1"/>
</dbReference>
<feature type="domain" description="DUF1585" evidence="1">
    <location>
        <begin position="733"/>
        <end position="807"/>
    </location>
</feature>
<dbReference type="Pfam" id="PF07637">
    <property type="entry name" value="PSD5"/>
    <property type="match status" value="1"/>
</dbReference>
<evidence type="ECO:0000259" key="5">
    <source>
        <dbReference type="Pfam" id="PF07635"/>
    </source>
</evidence>
<dbReference type="AlphaFoldDB" id="A0A5M6DAN6"/>
<evidence type="ECO:0000313" key="7">
    <source>
        <dbReference type="EMBL" id="KAA5544634.1"/>
    </source>
</evidence>
<dbReference type="InterPro" id="IPR013043">
    <property type="entry name" value="DUF1595"/>
</dbReference>
<dbReference type="Pfam" id="PF07631">
    <property type="entry name" value="PSD4"/>
    <property type="match status" value="1"/>
</dbReference>
<protein>
    <submittedName>
        <fullName evidence="7">DUF1592 domain-containing protein</fullName>
    </submittedName>
</protein>
<comment type="caution">
    <text evidence="7">The sequence shown here is derived from an EMBL/GenBank/DDBJ whole genome shotgun (WGS) entry which is preliminary data.</text>
</comment>
<feature type="domain" description="DUF1595" evidence="6">
    <location>
        <begin position="402"/>
        <end position="462"/>
    </location>
</feature>
<evidence type="ECO:0000259" key="6">
    <source>
        <dbReference type="Pfam" id="PF07637"/>
    </source>
</evidence>
<dbReference type="Proteomes" id="UP000324479">
    <property type="component" value="Unassembled WGS sequence"/>
</dbReference>
<dbReference type="InterPro" id="IPR011429">
    <property type="entry name" value="Cyt_c_Planctomycete-type"/>
</dbReference>
<evidence type="ECO:0000259" key="2">
    <source>
        <dbReference type="Pfam" id="PF07626"/>
    </source>
</evidence>